<protein>
    <submittedName>
        <fullName evidence="8">Putative 3-hydroxyphenylpropionic transporter MhpT</fullName>
    </submittedName>
</protein>
<dbReference type="GO" id="GO:0005886">
    <property type="term" value="C:plasma membrane"/>
    <property type="evidence" value="ECO:0007669"/>
    <property type="project" value="UniProtKB-SubCell"/>
</dbReference>
<feature type="transmembrane region" description="Helical" evidence="6">
    <location>
        <begin position="318"/>
        <end position="334"/>
    </location>
</feature>
<keyword evidence="5 6" id="KW-0472">Membrane</keyword>
<accession>A0A0F0LFB5</accession>
<feature type="transmembrane region" description="Helical" evidence="6">
    <location>
        <begin position="340"/>
        <end position="359"/>
    </location>
</feature>
<keyword evidence="3 6" id="KW-0812">Transmembrane</keyword>
<dbReference type="PATRIC" id="fig|582680.6.peg.3586"/>
<dbReference type="Pfam" id="PF07690">
    <property type="entry name" value="MFS_1"/>
    <property type="match status" value="1"/>
</dbReference>
<dbReference type="InterPro" id="IPR011701">
    <property type="entry name" value="MFS"/>
</dbReference>
<feature type="transmembrane region" description="Helical" evidence="6">
    <location>
        <begin position="126"/>
        <end position="147"/>
    </location>
</feature>
<evidence type="ECO:0000259" key="7">
    <source>
        <dbReference type="PROSITE" id="PS50850"/>
    </source>
</evidence>
<dbReference type="SUPFAM" id="SSF103473">
    <property type="entry name" value="MFS general substrate transporter"/>
    <property type="match status" value="1"/>
</dbReference>
<feature type="transmembrane region" description="Helical" evidence="6">
    <location>
        <begin position="380"/>
        <end position="406"/>
    </location>
</feature>
<feature type="transmembrane region" description="Helical" evidence="6">
    <location>
        <begin position="249"/>
        <end position="273"/>
    </location>
</feature>
<proteinExistence type="predicted"/>
<evidence type="ECO:0000256" key="2">
    <source>
        <dbReference type="ARBA" id="ARBA00022448"/>
    </source>
</evidence>
<feature type="transmembrane region" description="Helical" evidence="6">
    <location>
        <begin position="285"/>
        <end position="306"/>
    </location>
</feature>
<organism evidence="8 9">
    <name type="scientific">Microbacterium azadirachtae</name>
    <dbReference type="NCBI Taxonomy" id="582680"/>
    <lineage>
        <taxon>Bacteria</taxon>
        <taxon>Bacillati</taxon>
        <taxon>Actinomycetota</taxon>
        <taxon>Actinomycetes</taxon>
        <taxon>Micrococcales</taxon>
        <taxon>Microbacteriaceae</taxon>
        <taxon>Microbacterium</taxon>
    </lineage>
</organism>
<gene>
    <name evidence="8" type="ORF">RS86_03502</name>
</gene>
<dbReference type="PANTHER" id="PTHR23505:SF52">
    <property type="entry name" value="MAJOR FACILITATOR SUPERFAMILY PROTEIN"/>
    <property type="match status" value="1"/>
</dbReference>
<dbReference type="InterPro" id="IPR044770">
    <property type="entry name" value="MFS_spinster-like"/>
</dbReference>
<evidence type="ECO:0000313" key="8">
    <source>
        <dbReference type="EMBL" id="KJL31379.1"/>
    </source>
</evidence>
<dbReference type="RefSeq" id="WP_052680367.1">
    <property type="nucleotide sequence ID" value="NZ_JYIX01000039.1"/>
</dbReference>
<dbReference type="GO" id="GO:0022857">
    <property type="term" value="F:transmembrane transporter activity"/>
    <property type="evidence" value="ECO:0007669"/>
    <property type="project" value="InterPro"/>
</dbReference>
<keyword evidence="4 6" id="KW-1133">Transmembrane helix</keyword>
<comment type="caution">
    <text evidence="8">The sequence shown here is derived from an EMBL/GenBank/DDBJ whole genome shotgun (WGS) entry which is preliminary data.</text>
</comment>
<keyword evidence="9" id="KW-1185">Reference proteome</keyword>
<feature type="transmembrane region" description="Helical" evidence="6">
    <location>
        <begin position="71"/>
        <end position="92"/>
    </location>
</feature>
<evidence type="ECO:0000313" key="9">
    <source>
        <dbReference type="Proteomes" id="UP000033740"/>
    </source>
</evidence>
<dbReference type="PROSITE" id="PS50850">
    <property type="entry name" value="MFS"/>
    <property type="match status" value="1"/>
</dbReference>
<dbReference type="EMBL" id="JYIX01000039">
    <property type="protein sequence ID" value="KJL31379.1"/>
    <property type="molecule type" value="Genomic_DNA"/>
</dbReference>
<sequence>MSAPESAPPLAPPAGTPTSVIRAEKAAHVPHRWRNLFTLTGMLVVDGTEGGLTTTLFPTIAKALGLDNGHLGLLAAAGKIISVPFGPAWVWISSRTSRRTALALSTALAGVFGIAAGFSGDFLALLVFNTLMAAALIGAQPIANAVVSDLFDDKNRARAVGIFYGAAAGIGAVLSPLIAQLSHFADGWRWGMWALGGVCILAGVAILALFKDPGVGAAEKQLAGLDAAKRAEVKPTFRSVMSLFRIPSYVVMMVSRLLSGHLLIGVFGIQFLVTVRGFDNATAAIAALPFGIGYFLGTLGGGFLVGVLDRRAPQRGRVAYIQAAQVLFAVVAFFGTQFAYAGIGAYALIWGLMGIAQGMNPGVNRPIIMAITLPELRGQAFAIMITIFEAIGWALFSIGAGFLANALGLQTVFLWVLVILMLVNAAVLGILYRTYPRDVRRVADELESRRLELTS</sequence>
<reference evidence="8 9" key="1">
    <citation type="submission" date="2015-02" db="EMBL/GenBank/DDBJ databases">
        <title>Draft genome sequences of ten Microbacterium spp. with emphasis on heavy metal contaminated environments.</title>
        <authorList>
            <person name="Corretto E."/>
        </authorList>
    </citation>
    <scope>NUCLEOTIDE SEQUENCE [LARGE SCALE GENOMIC DNA]</scope>
    <source>
        <strain evidence="8 9">ARN176</strain>
    </source>
</reference>
<dbReference type="STRING" id="582680.RS86_03502"/>
<feature type="transmembrane region" description="Helical" evidence="6">
    <location>
        <begin position="159"/>
        <end position="178"/>
    </location>
</feature>
<dbReference type="InterPro" id="IPR020846">
    <property type="entry name" value="MFS_dom"/>
</dbReference>
<dbReference type="InterPro" id="IPR036259">
    <property type="entry name" value="MFS_trans_sf"/>
</dbReference>
<evidence type="ECO:0000256" key="4">
    <source>
        <dbReference type="ARBA" id="ARBA00022989"/>
    </source>
</evidence>
<dbReference type="Gene3D" id="1.20.1250.20">
    <property type="entry name" value="MFS general substrate transporter like domains"/>
    <property type="match status" value="1"/>
</dbReference>
<evidence type="ECO:0000256" key="5">
    <source>
        <dbReference type="ARBA" id="ARBA00023136"/>
    </source>
</evidence>
<feature type="transmembrane region" description="Helical" evidence="6">
    <location>
        <begin position="412"/>
        <end position="432"/>
    </location>
</feature>
<evidence type="ECO:0000256" key="3">
    <source>
        <dbReference type="ARBA" id="ARBA00022692"/>
    </source>
</evidence>
<feature type="transmembrane region" description="Helical" evidence="6">
    <location>
        <begin position="190"/>
        <end position="210"/>
    </location>
</feature>
<evidence type="ECO:0000256" key="6">
    <source>
        <dbReference type="SAM" id="Phobius"/>
    </source>
</evidence>
<evidence type="ECO:0000256" key="1">
    <source>
        <dbReference type="ARBA" id="ARBA00004651"/>
    </source>
</evidence>
<dbReference type="PANTHER" id="PTHR23505">
    <property type="entry name" value="SPINSTER"/>
    <property type="match status" value="1"/>
</dbReference>
<dbReference type="Proteomes" id="UP000033740">
    <property type="component" value="Unassembled WGS sequence"/>
</dbReference>
<dbReference type="AlphaFoldDB" id="A0A0F0LFB5"/>
<feature type="domain" description="Major facilitator superfamily (MFS) profile" evidence="7">
    <location>
        <begin position="35"/>
        <end position="435"/>
    </location>
</feature>
<feature type="transmembrane region" description="Helical" evidence="6">
    <location>
        <begin position="101"/>
        <end position="120"/>
    </location>
</feature>
<keyword evidence="2" id="KW-0813">Transport</keyword>
<name>A0A0F0LFB5_9MICO</name>
<comment type="subcellular location">
    <subcellularLocation>
        <location evidence="1">Cell membrane</location>
        <topology evidence="1">Multi-pass membrane protein</topology>
    </subcellularLocation>
</comment>